<dbReference type="Proteomes" id="UP000480548">
    <property type="component" value="Unassembled WGS sequence"/>
</dbReference>
<feature type="coiled-coil region" evidence="1">
    <location>
        <begin position="327"/>
        <end position="378"/>
    </location>
</feature>
<gene>
    <name evidence="2" type="ORF">TWF703_000688</name>
</gene>
<evidence type="ECO:0000313" key="3">
    <source>
        <dbReference type="Proteomes" id="UP000480548"/>
    </source>
</evidence>
<evidence type="ECO:0000256" key="1">
    <source>
        <dbReference type="SAM" id="Coils"/>
    </source>
</evidence>
<sequence>MATTTSLRRSPKPTLSAINTSFTSPALSHSPSVFSSATISSMASSVSPGIAILQHPSPRRLEALNSPLLKTDMALPQFPTGRPLSTGLAHNRTFLDIETSPTEYDSPASSNSDYYCLRQGTHFRQQWSNVEDAPTPPPSYNVCPITPPNAAQRSAIKLWESGVSHGTPAPPSPPPAVGFDHASSKLLSPIEHDLEEFSLQINEIHEHLAHSDSVFKQGMMSVYMQQNAAAARLASSPTEALFAEAYLFRPSSVDSVSSTASFHKRERACRQRAAEAQTRAMVAAQQREEQRKEFLKITLVDRIEREVAEIERRAIRDLEMVREARYALRMEIERQKARDRRRALEAELAIERERQAALDAQREDEEEAARLLASLNAATEAIALEQSGVVDHEEEEDQGAQECVFHLAADFHLCPESSFVEYPSSPSLTHSASTRPSTSHSYQIPPPLSLHCTVLPTQLPLAPTSATSLKSPFITFLSSPISPCSPIMQGGFAFASARSSLNMDIGLGFELNFNDLGTDITGIEVVDVGLVNVHSLMPSSYYNTSSWDYMGSINHWRPLFLWLITRREN</sequence>
<proteinExistence type="predicted"/>
<name>A0A7C8NR65_ORBOL</name>
<accession>A0A7C8NR65</accession>
<keyword evidence="1" id="KW-0175">Coiled coil</keyword>
<comment type="caution">
    <text evidence="2">The sequence shown here is derived from an EMBL/GenBank/DDBJ whole genome shotgun (WGS) entry which is preliminary data.</text>
</comment>
<evidence type="ECO:0000313" key="2">
    <source>
        <dbReference type="EMBL" id="KAF3123701.1"/>
    </source>
</evidence>
<organism evidence="2 3">
    <name type="scientific">Orbilia oligospora</name>
    <name type="common">Nematode-trapping fungus</name>
    <name type="synonym">Arthrobotrys oligospora</name>
    <dbReference type="NCBI Taxonomy" id="2813651"/>
    <lineage>
        <taxon>Eukaryota</taxon>
        <taxon>Fungi</taxon>
        <taxon>Dikarya</taxon>
        <taxon>Ascomycota</taxon>
        <taxon>Pezizomycotina</taxon>
        <taxon>Orbiliomycetes</taxon>
        <taxon>Orbiliales</taxon>
        <taxon>Orbiliaceae</taxon>
        <taxon>Orbilia</taxon>
    </lineage>
</organism>
<protein>
    <submittedName>
        <fullName evidence="2">Uncharacterized protein</fullName>
    </submittedName>
</protein>
<dbReference type="EMBL" id="WIQZ01000107">
    <property type="protein sequence ID" value="KAF3123701.1"/>
    <property type="molecule type" value="Genomic_DNA"/>
</dbReference>
<dbReference type="AlphaFoldDB" id="A0A7C8NR65"/>
<reference evidence="2 3" key="1">
    <citation type="submission" date="2019-06" db="EMBL/GenBank/DDBJ databases">
        <authorList>
            <person name="Palmer J.M."/>
        </authorList>
    </citation>
    <scope>NUCLEOTIDE SEQUENCE [LARGE SCALE GENOMIC DNA]</scope>
    <source>
        <strain evidence="2 3">TWF703</strain>
    </source>
</reference>